<dbReference type="InterPro" id="IPR016951">
    <property type="entry name" value="Haem_Oase_decyc_pln"/>
</dbReference>
<evidence type="ECO:0000256" key="5">
    <source>
        <dbReference type="ARBA" id="ARBA00022531"/>
    </source>
</evidence>
<sequence>MPIPSPKLTLTATCHPHCSASQLSSTLPPSTIALAPREFALRSHFVTMAMAPAWLSAPRAALSHLDGVVVPAAASRFRSETAARVVAVVFRPRTTVVSAAAQRSLVAVAAATATVPAAAAGGDDEAGTPFVEEMRAAAMRLHSRDQARDGRNEAPMEPPIAKWQPTVDGYLRFLVDSKLVFQTLEAIVHRAAVPWYAEFRDTGLERSEPLRKDLEWFRQQGHAIPEPSAPGITYASSLEELSGKDPPAFVCHLYNVYLGHTAGGRIIGKKVGEKINLQKELEFYEWEGDLSQMQQNVRAKLNRVASGWSRAEKDRCLGEMEKAFTCSIDLRRHMFMLP</sequence>
<dbReference type="CDD" id="cd19165">
    <property type="entry name" value="HemeO"/>
    <property type="match status" value="1"/>
</dbReference>
<keyword evidence="6" id="KW-0349">Heme</keyword>
<evidence type="ECO:0000256" key="6">
    <source>
        <dbReference type="ARBA" id="ARBA00022617"/>
    </source>
</evidence>
<dbReference type="EC" id="1.14.14.18" evidence="3"/>
<dbReference type="SUPFAM" id="SSF48613">
    <property type="entry name" value="Heme oxygenase-like"/>
    <property type="match status" value="1"/>
</dbReference>
<keyword evidence="10" id="KW-0560">Oxidoreductase</keyword>
<dbReference type="FunFam" id="1.20.910.10:FF:000005">
    <property type="entry name" value="Heme oxygenase 1"/>
    <property type="match status" value="1"/>
</dbReference>
<evidence type="ECO:0000256" key="1">
    <source>
        <dbReference type="ARBA" id="ARBA00004229"/>
    </source>
</evidence>
<evidence type="ECO:0000256" key="7">
    <source>
        <dbReference type="ARBA" id="ARBA00022640"/>
    </source>
</evidence>
<keyword evidence="4" id="KW-0150">Chloroplast</keyword>
<dbReference type="Gene3D" id="1.20.910.10">
    <property type="entry name" value="Heme oxygenase-like"/>
    <property type="match status" value="1"/>
</dbReference>
<organism evidence="12 13">
    <name type="scientific">Sorghum bicolor</name>
    <name type="common">Sorghum</name>
    <name type="synonym">Sorghum vulgare</name>
    <dbReference type="NCBI Taxonomy" id="4558"/>
    <lineage>
        <taxon>Eukaryota</taxon>
        <taxon>Viridiplantae</taxon>
        <taxon>Streptophyta</taxon>
        <taxon>Embryophyta</taxon>
        <taxon>Tracheophyta</taxon>
        <taxon>Spermatophyta</taxon>
        <taxon>Magnoliopsida</taxon>
        <taxon>Liliopsida</taxon>
        <taxon>Poales</taxon>
        <taxon>Poaceae</taxon>
        <taxon>PACMAD clade</taxon>
        <taxon>Panicoideae</taxon>
        <taxon>Andropogonodae</taxon>
        <taxon>Andropogoneae</taxon>
        <taxon>Sorghinae</taxon>
        <taxon>Sorghum</taxon>
    </lineage>
</organism>
<dbReference type="GO" id="GO:0006788">
    <property type="term" value="P:heme oxidation"/>
    <property type="evidence" value="ECO:0007669"/>
    <property type="project" value="InterPro"/>
</dbReference>
<dbReference type="PANTHER" id="PTHR35703:SF3">
    <property type="entry name" value="IG-LIKE DOMAIN-CONTAINING PROTEIN"/>
    <property type="match status" value="1"/>
</dbReference>
<evidence type="ECO:0000313" key="13">
    <source>
        <dbReference type="Proteomes" id="UP000807115"/>
    </source>
</evidence>
<accession>A0A921Q6E7</accession>
<proteinExistence type="inferred from homology"/>
<dbReference type="GO" id="GO:0046872">
    <property type="term" value="F:metal ion binding"/>
    <property type="evidence" value="ECO:0007669"/>
    <property type="project" value="UniProtKB-KW"/>
</dbReference>
<dbReference type="Proteomes" id="UP000807115">
    <property type="component" value="Chromosome 10"/>
</dbReference>
<gene>
    <name evidence="12" type="ORF">BDA96_10G242600</name>
</gene>
<evidence type="ECO:0000256" key="9">
    <source>
        <dbReference type="ARBA" id="ARBA00022946"/>
    </source>
</evidence>
<comment type="similarity">
    <text evidence="2">Belongs to the heme oxygenase family.</text>
</comment>
<dbReference type="InterPro" id="IPR016053">
    <property type="entry name" value="Haem_Oase-like"/>
</dbReference>
<keyword evidence="5" id="KW-0602">Photosynthesis</keyword>
<evidence type="ECO:0000256" key="10">
    <source>
        <dbReference type="ARBA" id="ARBA00023002"/>
    </source>
</evidence>
<reference evidence="12" key="1">
    <citation type="journal article" date="2019" name="BMC Genomics">
        <title>A new reference genome for Sorghum bicolor reveals high levels of sequence similarity between sweet and grain genotypes: implications for the genetics of sugar metabolism.</title>
        <authorList>
            <person name="Cooper E.A."/>
            <person name="Brenton Z.W."/>
            <person name="Flinn B.S."/>
            <person name="Jenkins J."/>
            <person name="Shu S."/>
            <person name="Flowers D."/>
            <person name="Luo F."/>
            <person name="Wang Y."/>
            <person name="Xia P."/>
            <person name="Barry K."/>
            <person name="Daum C."/>
            <person name="Lipzen A."/>
            <person name="Yoshinaga Y."/>
            <person name="Schmutz J."/>
            <person name="Saski C."/>
            <person name="Vermerris W."/>
            <person name="Kresovich S."/>
        </authorList>
    </citation>
    <scope>NUCLEOTIDE SEQUENCE</scope>
</reference>
<name>A0A921Q6E7_SORBI</name>
<protein>
    <recommendedName>
        <fullName evidence="3">heme oxygenase (biliverdin-producing)</fullName>
        <ecNumber evidence="3">1.14.14.18</ecNumber>
    </recommendedName>
</protein>
<comment type="subcellular location">
    <subcellularLocation>
        <location evidence="1">Plastid</location>
        <location evidence="1">Chloroplast</location>
    </subcellularLocation>
</comment>
<keyword evidence="8" id="KW-0479">Metal-binding</keyword>
<keyword evidence="7" id="KW-0934">Plastid</keyword>
<dbReference type="PANTHER" id="PTHR35703">
    <property type="entry name" value="HEME OXYGENASE 1, CHLOROPLASTIC-RELATED"/>
    <property type="match status" value="1"/>
</dbReference>
<dbReference type="InterPro" id="IPR002051">
    <property type="entry name" value="Haem_Oase"/>
</dbReference>
<reference evidence="12" key="2">
    <citation type="submission" date="2020-10" db="EMBL/GenBank/DDBJ databases">
        <authorList>
            <person name="Cooper E.A."/>
            <person name="Brenton Z.W."/>
            <person name="Flinn B.S."/>
            <person name="Jenkins J."/>
            <person name="Shu S."/>
            <person name="Flowers D."/>
            <person name="Luo F."/>
            <person name="Wang Y."/>
            <person name="Xia P."/>
            <person name="Barry K."/>
            <person name="Daum C."/>
            <person name="Lipzen A."/>
            <person name="Yoshinaga Y."/>
            <person name="Schmutz J."/>
            <person name="Saski C."/>
            <person name="Vermerris W."/>
            <person name="Kresovich S."/>
        </authorList>
    </citation>
    <scope>NUCLEOTIDE SEQUENCE</scope>
</reference>
<dbReference type="EMBL" id="CM027689">
    <property type="protein sequence ID" value="KAG0515017.1"/>
    <property type="molecule type" value="Genomic_DNA"/>
</dbReference>
<dbReference type="AlphaFoldDB" id="A0A921Q6E7"/>
<evidence type="ECO:0000256" key="8">
    <source>
        <dbReference type="ARBA" id="ARBA00022723"/>
    </source>
</evidence>
<dbReference type="Pfam" id="PF01126">
    <property type="entry name" value="Heme_oxygenase"/>
    <property type="match status" value="1"/>
</dbReference>
<evidence type="ECO:0000256" key="3">
    <source>
        <dbReference type="ARBA" id="ARBA00012360"/>
    </source>
</evidence>
<evidence type="ECO:0000256" key="4">
    <source>
        <dbReference type="ARBA" id="ARBA00022528"/>
    </source>
</evidence>
<keyword evidence="11" id="KW-0408">Iron</keyword>
<dbReference type="InterPro" id="IPR016084">
    <property type="entry name" value="Haem_Oase-like_multi-hlx"/>
</dbReference>
<comment type="caution">
    <text evidence="12">The sequence shown here is derived from an EMBL/GenBank/DDBJ whole genome shotgun (WGS) entry which is preliminary data.</text>
</comment>
<evidence type="ECO:0000256" key="11">
    <source>
        <dbReference type="ARBA" id="ARBA00023004"/>
    </source>
</evidence>
<keyword evidence="9" id="KW-0809">Transit peptide</keyword>
<dbReference type="GO" id="GO:0004392">
    <property type="term" value="F:heme oxygenase (decyclizing) activity"/>
    <property type="evidence" value="ECO:0007669"/>
    <property type="project" value="UniProtKB-EC"/>
</dbReference>
<evidence type="ECO:0000256" key="2">
    <source>
        <dbReference type="ARBA" id="ARBA00006134"/>
    </source>
</evidence>
<dbReference type="GO" id="GO:0015979">
    <property type="term" value="P:photosynthesis"/>
    <property type="evidence" value="ECO:0007669"/>
    <property type="project" value="UniProtKB-KW"/>
</dbReference>
<dbReference type="GO" id="GO:0009507">
    <property type="term" value="C:chloroplast"/>
    <property type="evidence" value="ECO:0007669"/>
    <property type="project" value="UniProtKB-SubCell"/>
</dbReference>
<dbReference type="OrthoDB" id="652091at2759"/>
<evidence type="ECO:0000313" key="12">
    <source>
        <dbReference type="EMBL" id="KAG0515017.1"/>
    </source>
</evidence>